<dbReference type="WBParaSite" id="TCNE_0001362901-mRNA-1">
    <property type="protein sequence ID" value="TCNE_0001362901-mRNA-1"/>
    <property type="gene ID" value="TCNE_0001362901"/>
</dbReference>
<accession>A0A183UYQ9</accession>
<dbReference type="InterPro" id="IPR007714">
    <property type="entry name" value="CFA20_dom"/>
</dbReference>
<dbReference type="PANTHER" id="PTHR12458">
    <property type="entry name" value="ORF PROTEIN"/>
    <property type="match status" value="1"/>
</dbReference>
<dbReference type="Pfam" id="PF05018">
    <property type="entry name" value="CFA20_dom"/>
    <property type="match status" value="1"/>
</dbReference>
<sequence>MFGDAWIGRDGGIILKFFTNMAERYLRAEDECLTHGDEVREKGLFTDKALNIAVLSTQTKDLLQVKKASQCHCINLCVSLESRISYSLAPAVPPNSYLAQHRDEKVTARKSQWANGRNNWWANELKSPWANGRKRQWANGRKTNRQMDIVAGLPDLDKKVRNGHIKRIMDDEIQSLIIEIMGANLSTYIMPYGPEEDVGHQDVSGRRITSQIRKSSHLFPLIPMRLDDGWNQIQFNLSNFIKRALFYFAGRLYTEDELPAEFKSYLPIRGSASGTVLFSSGADAPTSASL</sequence>
<dbReference type="EMBL" id="UYWY01021819">
    <property type="protein sequence ID" value="VDM44952.1"/>
    <property type="molecule type" value="Genomic_DNA"/>
</dbReference>
<evidence type="ECO:0000313" key="3">
    <source>
        <dbReference type="Proteomes" id="UP000050794"/>
    </source>
</evidence>
<evidence type="ECO:0000313" key="4">
    <source>
        <dbReference type="WBParaSite" id="TCNE_0001362901-mRNA-1"/>
    </source>
</evidence>
<evidence type="ECO:0000313" key="2">
    <source>
        <dbReference type="EMBL" id="VDM44952.1"/>
    </source>
</evidence>
<evidence type="ECO:0000259" key="1">
    <source>
        <dbReference type="Pfam" id="PF05018"/>
    </source>
</evidence>
<dbReference type="AlphaFoldDB" id="A0A183UYQ9"/>
<gene>
    <name evidence="2" type="ORF">TCNE_LOCUS13631</name>
</gene>
<reference evidence="4" key="1">
    <citation type="submission" date="2016-06" db="UniProtKB">
        <authorList>
            <consortium name="WormBaseParasite"/>
        </authorList>
    </citation>
    <scope>IDENTIFICATION</scope>
</reference>
<keyword evidence="3" id="KW-1185">Reference proteome</keyword>
<protein>
    <submittedName>
        <fullName evidence="4">CFA20_dom domain-containing protein</fullName>
    </submittedName>
</protein>
<proteinExistence type="predicted"/>
<dbReference type="InterPro" id="IPR040441">
    <property type="entry name" value="CFA20/CFAP20DC"/>
</dbReference>
<dbReference type="Proteomes" id="UP000050794">
    <property type="component" value="Unassembled WGS sequence"/>
</dbReference>
<organism evidence="3 4">
    <name type="scientific">Toxocara canis</name>
    <name type="common">Canine roundworm</name>
    <dbReference type="NCBI Taxonomy" id="6265"/>
    <lineage>
        <taxon>Eukaryota</taxon>
        <taxon>Metazoa</taxon>
        <taxon>Ecdysozoa</taxon>
        <taxon>Nematoda</taxon>
        <taxon>Chromadorea</taxon>
        <taxon>Rhabditida</taxon>
        <taxon>Spirurina</taxon>
        <taxon>Ascaridomorpha</taxon>
        <taxon>Ascaridoidea</taxon>
        <taxon>Toxocaridae</taxon>
        <taxon>Toxocara</taxon>
    </lineage>
</organism>
<feature type="domain" description="CFA20" evidence="1">
    <location>
        <begin position="156"/>
        <end position="190"/>
    </location>
</feature>
<name>A0A183UYQ9_TOXCA</name>
<reference evidence="2 3" key="2">
    <citation type="submission" date="2018-11" db="EMBL/GenBank/DDBJ databases">
        <authorList>
            <consortium name="Pathogen Informatics"/>
        </authorList>
    </citation>
    <scope>NUCLEOTIDE SEQUENCE [LARGE SCALE GENOMIC DNA]</scope>
</reference>